<dbReference type="OrthoDB" id="2503018at2759"/>
<name>A0A0L6VPJ7_9BASI</name>
<protein>
    <submittedName>
        <fullName evidence="2">Uncharacterized protein</fullName>
    </submittedName>
</protein>
<feature type="compositionally biased region" description="Polar residues" evidence="1">
    <location>
        <begin position="112"/>
        <end position="132"/>
    </location>
</feature>
<evidence type="ECO:0000313" key="3">
    <source>
        <dbReference type="Proteomes" id="UP000037035"/>
    </source>
</evidence>
<dbReference type="AlphaFoldDB" id="A0A0L6VPJ7"/>
<feature type="region of interest" description="Disordered" evidence="1">
    <location>
        <begin position="112"/>
        <end position="202"/>
    </location>
</feature>
<organism evidence="2 3">
    <name type="scientific">Puccinia sorghi</name>
    <dbReference type="NCBI Taxonomy" id="27349"/>
    <lineage>
        <taxon>Eukaryota</taxon>
        <taxon>Fungi</taxon>
        <taxon>Dikarya</taxon>
        <taxon>Basidiomycota</taxon>
        <taxon>Pucciniomycotina</taxon>
        <taxon>Pucciniomycetes</taxon>
        <taxon>Pucciniales</taxon>
        <taxon>Pucciniaceae</taxon>
        <taxon>Puccinia</taxon>
    </lineage>
</organism>
<feature type="compositionally biased region" description="Pro residues" evidence="1">
    <location>
        <begin position="147"/>
        <end position="157"/>
    </location>
</feature>
<feature type="compositionally biased region" description="Polar residues" evidence="1">
    <location>
        <begin position="323"/>
        <end position="335"/>
    </location>
</feature>
<feature type="compositionally biased region" description="Low complexity" evidence="1">
    <location>
        <begin position="187"/>
        <end position="200"/>
    </location>
</feature>
<reference evidence="2 3" key="1">
    <citation type="submission" date="2015-08" db="EMBL/GenBank/DDBJ databases">
        <title>Next Generation Sequencing and Analysis of the Genome of Puccinia sorghi L Schw, the Causal Agent of Maize Common Rust.</title>
        <authorList>
            <person name="Rochi L."/>
            <person name="Burguener G."/>
            <person name="Darino M."/>
            <person name="Turjanski A."/>
            <person name="Kreff E."/>
            <person name="Dieguez M.J."/>
            <person name="Sacco F."/>
        </authorList>
    </citation>
    <scope>NUCLEOTIDE SEQUENCE [LARGE SCALE GENOMIC DNA]</scope>
    <source>
        <strain evidence="2 3">RO10H11247</strain>
    </source>
</reference>
<proteinExistence type="predicted"/>
<dbReference type="Proteomes" id="UP000037035">
    <property type="component" value="Unassembled WGS sequence"/>
</dbReference>
<dbReference type="EMBL" id="LAVV01003510">
    <property type="protein sequence ID" value="KNZ62085.1"/>
    <property type="molecule type" value="Genomic_DNA"/>
</dbReference>
<dbReference type="VEuPathDB" id="FungiDB:VP01_1315g2"/>
<feature type="compositionally biased region" description="Low complexity" evidence="1">
    <location>
        <begin position="378"/>
        <end position="391"/>
    </location>
</feature>
<comment type="caution">
    <text evidence="2">The sequence shown here is derived from an EMBL/GenBank/DDBJ whole genome shotgun (WGS) entry which is preliminary data.</text>
</comment>
<feature type="region of interest" description="Disordered" evidence="1">
    <location>
        <begin position="375"/>
        <end position="411"/>
    </location>
</feature>
<evidence type="ECO:0000256" key="1">
    <source>
        <dbReference type="SAM" id="MobiDB-lite"/>
    </source>
</evidence>
<accession>A0A0L6VPJ7</accession>
<evidence type="ECO:0000313" key="2">
    <source>
        <dbReference type="EMBL" id="KNZ62085.1"/>
    </source>
</evidence>
<feature type="region of interest" description="Disordered" evidence="1">
    <location>
        <begin position="323"/>
        <end position="343"/>
    </location>
</feature>
<dbReference type="STRING" id="27349.A0A0L6VPJ7"/>
<sequence>MPAIILLPHCNGTSASWLHLSTRQQQQPLNSEYSLVPKHILSQDVPIALLTRHLEHPTRRRKRHRRHVQLHAARALLPDLSNTIGGLFGKLNGNNAPPPSQSNSFISQDLQQRPISNNNPQGLLSPSPQQGDSRMLLGGHPNDTPYEPRPSPPPLPPLNASKSLPSPKPQATAIDSHPAAPNGTPLSVSTSSADASSATAQPVPSSVIQRFASYYHSGNHLQVLVIFITLGVGQSHFSSEQGRQCEADFALQWCVCVDTVMGVLVGLMAILKCVAHKKRFANKKDYPTGFPWVDSGTTTREAKRSSTRRGLVSATPTTCMSTRNSMVSSVHSSTGPRLHPERDSVSHAAEYQLNDLSPDAYDDYFWALSSSPLEKEPFSSSPGRGPSSASPDDNAPTPSTQGHEQWLVQPVHGGSYFVPTSKAKILDDSKVFTLGHDP</sequence>
<keyword evidence="3" id="KW-1185">Reference proteome</keyword>
<gene>
    <name evidence="2" type="ORF">VP01_1315g2</name>
</gene>